<reference evidence="8" key="1">
    <citation type="submission" date="2016-12" db="EMBL/GenBank/DDBJ databases">
        <title>Comparative genomics of four Isosphaeraceae planctomycetes: a common pool of plasmids and glycoside hydrolase genes.</title>
        <authorList>
            <person name="Ivanova A."/>
        </authorList>
    </citation>
    <scope>NUCLEOTIDE SEQUENCE [LARGE SCALE GENOMIC DNA]</scope>
    <source>
        <strain evidence="8">PX4</strain>
    </source>
</reference>
<dbReference type="PROSITE" id="PS50075">
    <property type="entry name" value="CARRIER"/>
    <property type="match status" value="1"/>
</dbReference>
<dbReference type="SMART" id="SM00827">
    <property type="entry name" value="PKS_AT"/>
    <property type="match status" value="1"/>
</dbReference>
<dbReference type="Pfam" id="PF08659">
    <property type="entry name" value="KR"/>
    <property type="match status" value="1"/>
</dbReference>
<dbReference type="SMART" id="SM00822">
    <property type="entry name" value="PKS_KR"/>
    <property type="match status" value="1"/>
</dbReference>
<dbReference type="InterPro" id="IPR020841">
    <property type="entry name" value="PKS_Beta-ketoAc_synthase_dom"/>
</dbReference>
<gene>
    <name evidence="7" type="ORF">BSF38_00384</name>
</gene>
<dbReference type="InterPro" id="IPR036736">
    <property type="entry name" value="ACP-like_sf"/>
</dbReference>
<dbReference type="KEGG" id="pbor:BSF38_00384"/>
<evidence type="ECO:0000259" key="5">
    <source>
        <dbReference type="PROSITE" id="PS50075"/>
    </source>
</evidence>
<dbReference type="InterPro" id="IPR014043">
    <property type="entry name" value="Acyl_transferase_dom"/>
</dbReference>
<dbReference type="InterPro" id="IPR036291">
    <property type="entry name" value="NAD(P)-bd_dom_sf"/>
</dbReference>
<dbReference type="Pfam" id="PF00109">
    <property type="entry name" value="ketoacyl-synt"/>
    <property type="match status" value="1"/>
</dbReference>
<dbReference type="InterPro" id="IPR013968">
    <property type="entry name" value="PKS_KR"/>
</dbReference>
<dbReference type="InterPro" id="IPR001227">
    <property type="entry name" value="Ac_transferase_dom_sf"/>
</dbReference>
<evidence type="ECO:0000256" key="4">
    <source>
        <dbReference type="SAM" id="MobiDB-lite"/>
    </source>
</evidence>
<feature type="compositionally biased region" description="Pro residues" evidence="4">
    <location>
        <begin position="1728"/>
        <end position="1741"/>
    </location>
</feature>
<keyword evidence="1" id="KW-0596">Phosphopantetheine</keyword>
<dbReference type="Gene3D" id="3.30.70.250">
    <property type="entry name" value="Malonyl-CoA ACP transacylase, ACP-binding"/>
    <property type="match status" value="1"/>
</dbReference>
<dbReference type="SUPFAM" id="SSF52151">
    <property type="entry name" value="FabD/lysophospholipase-like"/>
    <property type="match status" value="1"/>
</dbReference>
<dbReference type="InterPro" id="IPR016039">
    <property type="entry name" value="Thiolase-like"/>
</dbReference>
<dbReference type="PANTHER" id="PTHR43074:SF1">
    <property type="entry name" value="BETA-KETOACYL SYNTHASE FAMILY PROTEIN-RELATED"/>
    <property type="match status" value="1"/>
</dbReference>
<proteinExistence type="predicted"/>
<keyword evidence="2" id="KW-0597">Phosphoprotein</keyword>
<dbReference type="Gene3D" id="3.40.47.10">
    <property type="match status" value="1"/>
</dbReference>
<dbReference type="GO" id="GO:0004315">
    <property type="term" value="F:3-oxoacyl-[acyl-carrier-protein] synthase activity"/>
    <property type="evidence" value="ECO:0007669"/>
    <property type="project" value="UniProtKB-EC"/>
</dbReference>
<feature type="domain" description="Carrier" evidence="5">
    <location>
        <begin position="1775"/>
        <end position="1859"/>
    </location>
</feature>
<dbReference type="RefSeq" id="WP_237170701.1">
    <property type="nucleotide sequence ID" value="NZ_CP019082.1"/>
</dbReference>
<accession>A0A1U7CJ59</accession>
<feature type="compositionally biased region" description="Low complexity" evidence="4">
    <location>
        <begin position="1671"/>
        <end position="1686"/>
    </location>
</feature>
<dbReference type="InterPro" id="IPR016036">
    <property type="entry name" value="Malonyl_transacylase_ACP-bd"/>
</dbReference>
<dbReference type="InterPro" id="IPR014030">
    <property type="entry name" value="Ketoacyl_synth_N"/>
</dbReference>
<dbReference type="Gene3D" id="3.20.20.70">
    <property type="entry name" value="Aldolase class I"/>
    <property type="match status" value="2"/>
</dbReference>
<name>A0A1U7CJ59_9BACT</name>
<evidence type="ECO:0000256" key="2">
    <source>
        <dbReference type="ARBA" id="ARBA00022553"/>
    </source>
</evidence>
<dbReference type="InterPro" id="IPR014031">
    <property type="entry name" value="Ketoacyl_synth_C"/>
</dbReference>
<dbReference type="EMBL" id="CP019082">
    <property type="protein sequence ID" value="APW58971.1"/>
    <property type="molecule type" value="Genomic_DNA"/>
</dbReference>
<dbReference type="Pfam" id="PF02801">
    <property type="entry name" value="Ketoacyl-synt_C"/>
    <property type="match status" value="1"/>
</dbReference>
<dbReference type="InterPro" id="IPR013785">
    <property type="entry name" value="Aldolase_TIM"/>
</dbReference>
<dbReference type="InterPro" id="IPR057326">
    <property type="entry name" value="KR_dom"/>
</dbReference>
<evidence type="ECO:0000313" key="8">
    <source>
        <dbReference type="Proteomes" id="UP000186309"/>
    </source>
</evidence>
<dbReference type="PANTHER" id="PTHR43074">
    <property type="entry name" value="OMEGA-3 POLYUNSATURATED FATTY ACID SYNTHASE PFAB-RELATED"/>
    <property type="match status" value="1"/>
</dbReference>
<dbReference type="SMART" id="SM00825">
    <property type="entry name" value="PKS_KS"/>
    <property type="match status" value="1"/>
</dbReference>
<evidence type="ECO:0000259" key="6">
    <source>
        <dbReference type="PROSITE" id="PS52004"/>
    </source>
</evidence>
<feature type="compositionally biased region" description="Pro residues" evidence="4">
    <location>
        <begin position="1868"/>
        <end position="1879"/>
    </location>
</feature>
<dbReference type="SUPFAM" id="SSF53901">
    <property type="entry name" value="Thiolase-like"/>
    <property type="match status" value="1"/>
</dbReference>
<dbReference type="Pfam" id="PF00550">
    <property type="entry name" value="PP-binding"/>
    <property type="match status" value="1"/>
</dbReference>
<dbReference type="InterPro" id="IPR052568">
    <property type="entry name" value="PKS-FAS_Synthase"/>
</dbReference>
<dbReference type="Gene3D" id="3.40.366.10">
    <property type="entry name" value="Malonyl-Coenzyme A Acyl Carrier Protein, domain 2"/>
    <property type="match status" value="1"/>
</dbReference>
<dbReference type="Pfam" id="PF03060">
    <property type="entry name" value="NMO"/>
    <property type="match status" value="2"/>
</dbReference>
<dbReference type="InterPro" id="IPR009081">
    <property type="entry name" value="PP-bd_ACP"/>
</dbReference>
<keyword evidence="7" id="KW-0012">Acyltransferase</keyword>
<dbReference type="STRING" id="1387353.BSF38_00384"/>
<dbReference type="EC" id="2.3.1.41" evidence="7"/>
<feature type="compositionally biased region" description="Low complexity" evidence="4">
    <location>
        <begin position="1633"/>
        <end position="1645"/>
    </location>
</feature>
<feature type="compositionally biased region" description="Low complexity" evidence="4">
    <location>
        <begin position="1742"/>
        <end position="1754"/>
    </location>
</feature>
<feature type="region of interest" description="Disordered" evidence="4">
    <location>
        <begin position="1863"/>
        <end position="1889"/>
    </location>
</feature>
<dbReference type="Gene3D" id="1.10.1200.10">
    <property type="entry name" value="ACP-like"/>
    <property type="match status" value="1"/>
</dbReference>
<dbReference type="SUPFAM" id="SSF55048">
    <property type="entry name" value="Probable ACP-binding domain of malonyl-CoA ACP transacylase"/>
    <property type="match status" value="1"/>
</dbReference>
<dbReference type="SUPFAM" id="SSF51412">
    <property type="entry name" value="Inosine monophosphate dehydrogenase (IMPDH)"/>
    <property type="match status" value="2"/>
</dbReference>
<evidence type="ECO:0000313" key="7">
    <source>
        <dbReference type="EMBL" id="APW58971.1"/>
    </source>
</evidence>
<dbReference type="InterPro" id="IPR016035">
    <property type="entry name" value="Acyl_Trfase/lysoPLipase"/>
</dbReference>
<dbReference type="SUPFAM" id="SSF47336">
    <property type="entry name" value="ACP-like"/>
    <property type="match status" value="1"/>
</dbReference>
<feature type="region of interest" description="Disordered" evidence="4">
    <location>
        <begin position="1719"/>
        <end position="1758"/>
    </location>
</feature>
<protein>
    <submittedName>
        <fullName evidence="7">Phenolphthiocerol synthesis polyketide synthase type I Pks15/1</fullName>
        <ecNumber evidence="7">2.3.1.41</ecNumber>
    </submittedName>
</protein>
<evidence type="ECO:0000256" key="3">
    <source>
        <dbReference type="ARBA" id="ARBA00022679"/>
    </source>
</evidence>
<dbReference type="InterPro" id="IPR032821">
    <property type="entry name" value="PKS_assoc"/>
</dbReference>
<dbReference type="Gene3D" id="3.40.50.720">
    <property type="entry name" value="NAD(P)-binding Rossmann-like Domain"/>
    <property type="match status" value="1"/>
</dbReference>
<keyword evidence="3 7" id="KW-0808">Transferase</keyword>
<dbReference type="Proteomes" id="UP000186309">
    <property type="component" value="Chromosome"/>
</dbReference>
<dbReference type="CDD" id="cd08953">
    <property type="entry name" value="KR_2_SDR_x"/>
    <property type="match status" value="1"/>
</dbReference>
<keyword evidence="8" id="KW-1185">Reference proteome</keyword>
<evidence type="ECO:0000256" key="1">
    <source>
        <dbReference type="ARBA" id="ARBA00022450"/>
    </source>
</evidence>
<feature type="domain" description="Ketosynthase family 3 (KS3)" evidence="6">
    <location>
        <begin position="676"/>
        <end position="1127"/>
    </location>
</feature>
<sequence length="2428" mass="255462">MLWNQRRVFALAPRIAGGASFVIAAGRGGALGVLDVTGDDDASKAIDSLTRFADSEYAVRLRADQIAEPWVDAAGPGLAVVVCTGPWDGDMLTEVCARIHDSGRRIVGEIVSATEAEAAVSAGVDGLIVVGNEAGGRVGLDSAFILLQAVLARTDLPVWVRGGVGPRVAAGCVAAGAAGVVLDGAALLVRESPLTASFRDVLRHWDGGETQLIEAADGAIRVYAPPTSPVLSRLRDAARRGGDVWTRAVACDVGWKAGQAWPIGQDAAFATELAATHVTLGGVVQTIEKAIDAGLQGAFKARPMAESAALAKSHGCRFPILQGPMTRVSDVPLFAAAVAEEGALPFVALALLRKAEVERLLNESARRLEGRSWGVGLLGFVPSELRREQLAVVLAVKPPFALIAGGRPDQAAELEREGIATYLHVPSPGLLDQFLRAGSRRFVLEGRECGGHVGPRSSFVLWEQGCRVIEKAIDAGAAAESFSLVFAGGIHDARSAAAVAALAGDLAARGVRIGVLMGTAYLFTREAVSTGAIVARYQHEAAECRETVLLETGPGHLVRVGKTPFVDRFSAERAGLIAQRKSHDEIRESLETLNLGRLRIAAKGVERKNGSEASLAPVAESVQAANGLYMLGQAAALRDRVVTMRELHEDVALGATAWIERLASGVVEATERQPDPAAVAIVGMSAVLPGAPDLATFWANSLNGRDAITEVPPDRWDWRLYYDADPKAPDKIYSKWGGFVPDVPFDPLRYGMPPSSLPSIEPAQLLALEVARAALADAGYADRPFPRERTAVVLGMGGGAAQVAMGYAFKSYLPMLDGVVPGSGAAALESCDGLLPEWTEDSFPGFLLNVTAGRIANRLNLGGANYTVDAACGSSLAALNLAVRELRSRAADVVVLGGVDTVQNPFTYLAFSKTQAFSPRGRCRPFDATADGIVISEGATAVILKRLADAERDGDRIYAVIQGVGSSSDGRSRGLTAPGIEGQTRALERAYAEAAVDPATVGYVEAHGTGTAVGDVVEIAALSRLMREAGAERGSCTVGSVKSQIGHTKCAAGLAGLIHATLALHNRVLPPTIGVTTPNLQLDLHDGPLRLNTEARPWLHASLERPRRAGVSAFGFGGTNFHVVMEAYERDPIPTTRAADREWPAELLVWSAADRESLLGDLDQLADRLNAGARPALRDVAHTLASRKPIDGNGPTLAIVATGLDDLATKLETARSAIRKGDAAFDDPRGVRYAERPRHAGGNVAFVFPGQGSQAVGMLGDLAVAFEEVLGAFDEFDAAVRDLGGEPIGPKIFPPPAFNDDARRAQTDALRATEIAQPALGAASLGLSRLLASLGLAADVVAGHSYGELVALHEAGALDVRGLVELSLTRGRLLRDAAGRNPGAMAALAADAKTVRSLIGDLKDVAAVNFNGPLQTVVAGSEASVQAVVDRAQGRNVRGRRLPVACAFHTERMDAAREPLTRLAADRLIAAPGRPVFSNLDARPHPTDLKAIAGRLGDHVVEPVRFSDMIAAMHEQGTRVFIEVGPGSVLSGLVDSILGDRPHVAVSCDGGGPGRSSLVSLLHALARLAAAGLSLKLERLTRGRSDARLDLATLPAGDGSPPLSPSTWMVNGSRARPLNAPEPRRLGQANIQPKPSTTTPKPVVSLPRVEANMNQTTSPPPAVNGKPHKQAAAATPAPSTPTPSGASERVMAAFQETMRTFLEVQQATMLAYLTGKSAAPTTTAPRTTPAPPAPVFTPPPVVESRPSVAPSASEPAPPVAPVAIAPSPAATSEPANRDVIAAKLLEIVRDRTGYPLEVLQLGLDIEADLGIDSIKRVEILGKLRDVFPRLASASDPESMDALTRAATLGAIVDRVEKLLGRTDAPDVAAPPTPAPPVAPAPTQEGMKSAETEPHDGIRRLLLEAVDAPMAEDESGLPLGSTVMIVEDDRGTSAALAEQVRAKGCRVAFLGGRDSEIDWSSPASVEAAYRHARQGDVIAGLVHAQPLRSGRSLELDPTGWTDRMTSEARGLFVLAKAAAGDLERASRRGGACLISATAMGGAFASAARTSADFFPGHGAVAGLMKTLAREWPRVRARVVDFDPNLATASIAGRLLAELWFDDKWSEVGYLGDRRVRLKAVSKSLPAVPNDFHLSPGEPIWITGGARGITALAAAELARRWRPTLLLIGTSPLTGDVDDPRLDAIAHPAHLKTALHEKLRRAGQESGPAKIEQAYQALRKAREARANIAELQALGSRVEYAQIDVRDTAGLERLATDWRRRFGDPVGLIHGAGLIQDKLARDKSIESFDRVFSPKVDGALNLVRLVRPELIRFAIFFSSIAGRFGNKGQTDYAAANDVLNKLAVWLDGRWPGRVLAANWGPWSGVGMVSDLEAVLDARGLGMIAPKAGVAALFDELTRGRKGDVEVVLASHLGGLDGPMKRNAPRAEALR</sequence>
<dbReference type="CDD" id="cd00833">
    <property type="entry name" value="PKS"/>
    <property type="match status" value="1"/>
</dbReference>
<dbReference type="PROSITE" id="PS52004">
    <property type="entry name" value="KS3_2"/>
    <property type="match status" value="1"/>
</dbReference>
<dbReference type="SUPFAM" id="SSF51735">
    <property type="entry name" value="NAD(P)-binding Rossmann-fold domains"/>
    <property type="match status" value="2"/>
</dbReference>
<feature type="region of interest" description="Disordered" evidence="4">
    <location>
        <begin position="1591"/>
        <end position="1686"/>
    </location>
</feature>
<organism evidence="7 8">
    <name type="scientific">Paludisphaera borealis</name>
    <dbReference type="NCBI Taxonomy" id="1387353"/>
    <lineage>
        <taxon>Bacteria</taxon>
        <taxon>Pseudomonadati</taxon>
        <taxon>Planctomycetota</taxon>
        <taxon>Planctomycetia</taxon>
        <taxon>Isosphaerales</taxon>
        <taxon>Isosphaeraceae</taxon>
        <taxon>Paludisphaera</taxon>
    </lineage>
</organism>
<dbReference type="Pfam" id="PF16197">
    <property type="entry name" value="KAsynt_C_assoc"/>
    <property type="match status" value="1"/>
</dbReference>
<dbReference type="Pfam" id="PF00698">
    <property type="entry name" value="Acyl_transf_1"/>
    <property type="match status" value="1"/>
</dbReference>